<reference evidence="1" key="1">
    <citation type="submission" date="2022-08" db="EMBL/GenBank/DDBJ databases">
        <title>Novel sulphate-reducing endosymbionts in the free-living metamonad Anaeramoeba.</title>
        <authorList>
            <person name="Jerlstrom-Hultqvist J."/>
            <person name="Cepicka I."/>
            <person name="Gallot-Lavallee L."/>
            <person name="Salas-Leiva D."/>
            <person name="Curtis B.A."/>
            <person name="Zahonova K."/>
            <person name="Pipaliya S."/>
            <person name="Dacks J."/>
            <person name="Roger A.J."/>
        </authorList>
    </citation>
    <scope>NUCLEOTIDE SEQUENCE</scope>
    <source>
        <strain evidence="1">Busselton2</strain>
    </source>
</reference>
<dbReference type="Proteomes" id="UP001146793">
    <property type="component" value="Unassembled WGS sequence"/>
</dbReference>
<evidence type="ECO:0000313" key="2">
    <source>
        <dbReference type="Proteomes" id="UP001146793"/>
    </source>
</evidence>
<protein>
    <submittedName>
        <fullName evidence="1">Uncharacterized protein</fullName>
    </submittedName>
</protein>
<accession>A0AAV7ZB20</accession>
<proteinExistence type="predicted"/>
<dbReference type="AlphaFoldDB" id="A0AAV7ZB20"/>
<evidence type="ECO:0000313" key="1">
    <source>
        <dbReference type="EMBL" id="KAJ3438161.1"/>
    </source>
</evidence>
<name>A0AAV7ZB20_9EUKA</name>
<gene>
    <name evidence="1" type="ORF">M0812_17341</name>
</gene>
<organism evidence="1 2">
    <name type="scientific">Anaeramoeba flamelloides</name>
    <dbReference type="NCBI Taxonomy" id="1746091"/>
    <lineage>
        <taxon>Eukaryota</taxon>
        <taxon>Metamonada</taxon>
        <taxon>Anaeramoebidae</taxon>
        <taxon>Anaeramoeba</taxon>
    </lineage>
</organism>
<sequence>MDAQDGKIVKIVKFLKTKLDENFKYAAVQYFEKFQNNKYKIDKDISLIEIDSLKQLVHIFYPFMNGSTQLQNYYFINRNFISWKPVFLDYKGLQWETNKSENNSIF</sequence>
<comment type="caution">
    <text evidence="1">The sequence shown here is derived from an EMBL/GenBank/DDBJ whole genome shotgun (WGS) entry which is preliminary data.</text>
</comment>
<dbReference type="EMBL" id="JANTQA010000033">
    <property type="protein sequence ID" value="KAJ3438161.1"/>
    <property type="molecule type" value="Genomic_DNA"/>
</dbReference>